<keyword evidence="2" id="KW-1185">Reference proteome</keyword>
<sequence length="203" mass="22627">MNSDNDLFDDDEFKVAEILLELPQLIAQERDGILGSPFPSSWGVEGKQSAIDSSPSTPPPFSILLHHSCNGIMSLSSWPCESDSRKMSKQELHEVIQHLTEDIRKLKQVSSCGEQKKKNLNSNPRAMTGLALEESNSQALAEREEEEEVAVRVPKKAVEFMERLTPEVGTSENRAAIAAQARRMRIEILRSRLKSSTGSVKPR</sequence>
<dbReference type="Proteomes" id="UP001141806">
    <property type="component" value="Unassembled WGS sequence"/>
</dbReference>
<protein>
    <submittedName>
        <fullName evidence="1">Uncharacterized protein</fullName>
    </submittedName>
</protein>
<reference evidence="1" key="1">
    <citation type="journal article" date="2023" name="Plant J.">
        <title>The genome of the king protea, Protea cynaroides.</title>
        <authorList>
            <person name="Chang J."/>
            <person name="Duong T.A."/>
            <person name="Schoeman C."/>
            <person name="Ma X."/>
            <person name="Roodt D."/>
            <person name="Barker N."/>
            <person name="Li Z."/>
            <person name="Van de Peer Y."/>
            <person name="Mizrachi E."/>
        </authorList>
    </citation>
    <scope>NUCLEOTIDE SEQUENCE</scope>
    <source>
        <tissue evidence="1">Young leaves</tissue>
    </source>
</reference>
<organism evidence="1 2">
    <name type="scientific">Protea cynaroides</name>
    <dbReference type="NCBI Taxonomy" id="273540"/>
    <lineage>
        <taxon>Eukaryota</taxon>
        <taxon>Viridiplantae</taxon>
        <taxon>Streptophyta</taxon>
        <taxon>Embryophyta</taxon>
        <taxon>Tracheophyta</taxon>
        <taxon>Spermatophyta</taxon>
        <taxon>Magnoliopsida</taxon>
        <taxon>Proteales</taxon>
        <taxon>Proteaceae</taxon>
        <taxon>Protea</taxon>
    </lineage>
</organism>
<proteinExistence type="predicted"/>
<accession>A0A9Q0HDV5</accession>
<evidence type="ECO:0000313" key="1">
    <source>
        <dbReference type="EMBL" id="KAJ4964791.1"/>
    </source>
</evidence>
<evidence type="ECO:0000313" key="2">
    <source>
        <dbReference type="Proteomes" id="UP001141806"/>
    </source>
</evidence>
<dbReference type="PANTHER" id="PTHR37614:SF2">
    <property type="entry name" value="OS02G0121400 PROTEIN"/>
    <property type="match status" value="1"/>
</dbReference>
<comment type="caution">
    <text evidence="1">The sequence shown here is derived from an EMBL/GenBank/DDBJ whole genome shotgun (WGS) entry which is preliminary data.</text>
</comment>
<name>A0A9Q0HDV5_9MAGN</name>
<dbReference type="AlphaFoldDB" id="A0A9Q0HDV5"/>
<dbReference type="OrthoDB" id="1930961at2759"/>
<dbReference type="PANTHER" id="PTHR37614">
    <property type="entry name" value="OS02G0121400 PROTEIN"/>
    <property type="match status" value="1"/>
</dbReference>
<gene>
    <name evidence="1" type="ORF">NE237_016640</name>
</gene>
<dbReference type="EMBL" id="JAMYWD010000007">
    <property type="protein sequence ID" value="KAJ4964791.1"/>
    <property type="molecule type" value="Genomic_DNA"/>
</dbReference>